<gene>
    <name evidence="2" type="ORF">AXF42_Ash000836</name>
</gene>
<proteinExistence type="predicted"/>
<organism evidence="2 3">
    <name type="scientific">Apostasia shenzhenica</name>
    <dbReference type="NCBI Taxonomy" id="1088818"/>
    <lineage>
        <taxon>Eukaryota</taxon>
        <taxon>Viridiplantae</taxon>
        <taxon>Streptophyta</taxon>
        <taxon>Embryophyta</taxon>
        <taxon>Tracheophyta</taxon>
        <taxon>Spermatophyta</taxon>
        <taxon>Magnoliopsida</taxon>
        <taxon>Liliopsida</taxon>
        <taxon>Asparagales</taxon>
        <taxon>Orchidaceae</taxon>
        <taxon>Apostasioideae</taxon>
        <taxon>Apostasia</taxon>
    </lineage>
</organism>
<dbReference type="EMBL" id="KZ451950">
    <property type="protein sequence ID" value="PKA58743.1"/>
    <property type="molecule type" value="Genomic_DNA"/>
</dbReference>
<evidence type="ECO:0000313" key="2">
    <source>
        <dbReference type="EMBL" id="PKA58743.1"/>
    </source>
</evidence>
<evidence type="ECO:0000313" key="3">
    <source>
        <dbReference type="Proteomes" id="UP000236161"/>
    </source>
</evidence>
<dbReference type="AlphaFoldDB" id="A0A2I0AT67"/>
<accession>A0A2I0AT67</accession>
<reference evidence="2 3" key="1">
    <citation type="journal article" date="2017" name="Nature">
        <title>The Apostasia genome and the evolution of orchids.</title>
        <authorList>
            <person name="Zhang G.Q."/>
            <person name="Liu K.W."/>
            <person name="Li Z."/>
            <person name="Lohaus R."/>
            <person name="Hsiao Y.Y."/>
            <person name="Niu S.C."/>
            <person name="Wang J.Y."/>
            <person name="Lin Y.C."/>
            <person name="Xu Q."/>
            <person name="Chen L.J."/>
            <person name="Yoshida K."/>
            <person name="Fujiwara S."/>
            <person name="Wang Z.W."/>
            <person name="Zhang Y.Q."/>
            <person name="Mitsuda N."/>
            <person name="Wang M."/>
            <person name="Liu G.H."/>
            <person name="Pecoraro L."/>
            <person name="Huang H.X."/>
            <person name="Xiao X.J."/>
            <person name="Lin M."/>
            <person name="Wu X.Y."/>
            <person name="Wu W.L."/>
            <person name="Chen Y.Y."/>
            <person name="Chang S.B."/>
            <person name="Sakamoto S."/>
            <person name="Ohme-Takagi M."/>
            <person name="Yagi M."/>
            <person name="Zeng S.J."/>
            <person name="Shen C.Y."/>
            <person name="Yeh C.M."/>
            <person name="Luo Y.B."/>
            <person name="Tsai W.C."/>
            <person name="Van de Peer Y."/>
            <person name="Liu Z.J."/>
        </authorList>
    </citation>
    <scope>NUCLEOTIDE SEQUENCE [LARGE SCALE GENOMIC DNA]</scope>
    <source>
        <strain evidence="3">cv. Shenzhen</strain>
        <tissue evidence="2">Stem</tissue>
    </source>
</reference>
<feature type="transmembrane region" description="Helical" evidence="1">
    <location>
        <begin position="12"/>
        <end position="33"/>
    </location>
</feature>
<dbReference type="Proteomes" id="UP000236161">
    <property type="component" value="Unassembled WGS sequence"/>
</dbReference>
<keyword evidence="1" id="KW-0812">Transmembrane</keyword>
<keyword evidence="1" id="KW-1133">Transmembrane helix</keyword>
<feature type="transmembrane region" description="Helical" evidence="1">
    <location>
        <begin position="45"/>
        <end position="68"/>
    </location>
</feature>
<name>A0A2I0AT67_9ASPA</name>
<sequence>MASTRRPLLLSRAAVIGIAVVLHLLLILCATAVTSSSLENLPQGYMRMTVFGGVTVDAVCHGVFQLYLRRVHYQDYLGNYGGDLHFDSALNAGFRVIGSRIEYVGVFLAHNDYHLRVYKISVIVRGLFFSVGNMDASTGRILAIIRIPHGIEIYP</sequence>
<evidence type="ECO:0000256" key="1">
    <source>
        <dbReference type="SAM" id="Phobius"/>
    </source>
</evidence>
<keyword evidence="3" id="KW-1185">Reference proteome</keyword>
<keyword evidence="1" id="KW-0472">Membrane</keyword>
<protein>
    <submittedName>
        <fullName evidence="2">Uncharacterized protein</fullName>
    </submittedName>
</protein>